<feature type="transmembrane region" description="Helical" evidence="10">
    <location>
        <begin position="59"/>
        <end position="80"/>
    </location>
</feature>
<feature type="transmembrane region" description="Helical" evidence="10">
    <location>
        <begin position="390"/>
        <end position="409"/>
    </location>
</feature>
<comment type="caution">
    <text evidence="11">The sequence shown here is derived from an EMBL/GenBank/DDBJ whole genome shotgun (WGS) entry which is preliminary data.</text>
</comment>
<feature type="transmembrane region" description="Helical" evidence="10">
    <location>
        <begin position="171"/>
        <end position="190"/>
    </location>
</feature>
<dbReference type="AlphaFoldDB" id="A0A917LPN1"/>
<evidence type="ECO:0000256" key="7">
    <source>
        <dbReference type="ARBA" id="ARBA00023136"/>
    </source>
</evidence>
<dbReference type="Pfam" id="PF03023">
    <property type="entry name" value="MurJ"/>
    <property type="match status" value="1"/>
</dbReference>
<evidence type="ECO:0000313" key="11">
    <source>
        <dbReference type="EMBL" id="GGG48459.1"/>
    </source>
</evidence>
<reference evidence="11" key="2">
    <citation type="submission" date="2020-09" db="EMBL/GenBank/DDBJ databases">
        <authorList>
            <person name="Sun Q."/>
            <person name="Zhou Y."/>
        </authorList>
    </citation>
    <scope>NUCLEOTIDE SEQUENCE</scope>
    <source>
        <strain evidence="11">CGMCC 1.12751</strain>
    </source>
</reference>
<dbReference type="RefSeq" id="WP_229736643.1">
    <property type="nucleotide sequence ID" value="NZ_BMFQ01000002.1"/>
</dbReference>
<keyword evidence="2" id="KW-1003">Cell membrane</keyword>
<name>A0A917LPN1_9FLAO</name>
<evidence type="ECO:0000256" key="10">
    <source>
        <dbReference type="SAM" id="Phobius"/>
    </source>
</evidence>
<sequence>MKVKNKITTLFHSLRKNPMVINIIAVAVITLFVKGFGFYKEIVVASNFGLSELLDTFLIASLVPGFIYQVFLSAFKSVFIPNYILEQKTDRSISSFQATSFIVTISTTVFFMILAYLFTNTYLELFFPNHTETYYALIKVQFYYLLPCILFWGLSSLLSGLLNIHDEFKYSTIYPVFTSISMLILLLFFKDVFQERVLAVGLLIGSILEFSFLLIVSKYKKIIQLSKPDFKTEGTKLMFNQLPAKVSSGFLTGLIPVTDQYFAAQLIVGSIAALNYAIKIPAFLIAIAVMALSRVLLPHFSKLIANNKQEASKQLKRMLKFVFISLVIIIIPVIFFSDFIVQFIFERNQFTSEDTLLVSKLQVILLIGAPFYICDNIIVQYLTSLNRNTFMAYVSFGSMTLNIILDFVFLKFYGIFGIVLCTSTIYIVRSLVLLNYANKQNKI</sequence>
<keyword evidence="12" id="KW-1185">Reference proteome</keyword>
<evidence type="ECO:0000256" key="9">
    <source>
        <dbReference type="ARBA" id="ARBA00061532"/>
    </source>
</evidence>
<evidence type="ECO:0000256" key="1">
    <source>
        <dbReference type="ARBA" id="ARBA00004651"/>
    </source>
</evidence>
<keyword evidence="7 10" id="KW-0472">Membrane</keyword>
<proteinExistence type="inferred from homology"/>
<feature type="transmembrane region" description="Helical" evidence="10">
    <location>
        <begin position="101"/>
        <end position="122"/>
    </location>
</feature>
<protein>
    <submittedName>
        <fullName evidence="11">Lipid II flippase MurJ</fullName>
    </submittedName>
</protein>
<feature type="transmembrane region" description="Helical" evidence="10">
    <location>
        <begin position="196"/>
        <end position="216"/>
    </location>
</feature>
<dbReference type="GO" id="GO:0005886">
    <property type="term" value="C:plasma membrane"/>
    <property type="evidence" value="ECO:0007669"/>
    <property type="project" value="UniProtKB-SubCell"/>
</dbReference>
<feature type="transmembrane region" description="Helical" evidence="10">
    <location>
        <begin position="357"/>
        <end position="378"/>
    </location>
</feature>
<evidence type="ECO:0000256" key="6">
    <source>
        <dbReference type="ARBA" id="ARBA00022989"/>
    </source>
</evidence>
<evidence type="ECO:0000256" key="4">
    <source>
        <dbReference type="ARBA" id="ARBA00022960"/>
    </source>
</evidence>
<comment type="function">
    <text evidence="8">Involved in peptidoglycan biosynthesis. Transports lipid-linked peptidoglycan precursors from the inner to the outer leaflet of the cytoplasmic membrane.</text>
</comment>
<evidence type="ECO:0000256" key="8">
    <source>
        <dbReference type="ARBA" id="ARBA00060041"/>
    </source>
</evidence>
<dbReference type="PANTHER" id="PTHR43486">
    <property type="entry name" value="LIPID II FLIPPASE MURJ-RELATED"/>
    <property type="match status" value="1"/>
</dbReference>
<evidence type="ECO:0000313" key="12">
    <source>
        <dbReference type="Proteomes" id="UP000625976"/>
    </source>
</evidence>
<evidence type="ECO:0000256" key="3">
    <source>
        <dbReference type="ARBA" id="ARBA00022692"/>
    </source>
</evidence>
<evidence type="ECO:0000256" key="2">
    <source>
        <dbReference type="ARBA" id="ARBA00022475"/>
    </source>
</evidence>
<organism evidence="11 12">
    <name type="scientific">Bizionia arctica</name>
    <dbReference type="NCBI Taxonomy" id="1495645"/>
    <lineage>
        <taxon>Bacteria</taxon>
        <taxon>Pseudomonadati</taxon>
        <taxon>Bacteroidota</taxon>
        <taxon>Flavobacteriia</taxon>
        <taxon>Flavobacteriales</taxon>
        <taxon>Flavobacteriaceae</taxon>
        <taxon>Bizionia</taxon>
    </lineage>
</organism>
<dbReference type="PRINTS" id="PR01806">
    <property type="entry name" value="VIRFACTRMVIN"/>
</dbReference>
<feature type="transmembrane region" description="Helical" evidence="10">
    <location>
        <begin position="20"/>
        <end position="39"/>
    </location>
</feature>
<feature type="transmembrane region" description="Helical" evidence="10">
    <location>
        <begin position="318"/>
        <end position="345"/>
    </location>
</feature>
<dbReference type="EMBL" id="BMFQ01000002">
    <property type="protein sequence ID" value="GGG48459.1"/>
    <property type="molecule type" value="Genomic_DNA"/>
</dbReference>
<dbReference type="PANTHER" id="PTHR43486:SF1">
    <property type="entry name" value="LIPID II FLIPPASE MURJ-RELATED"/>
    <property type="match status" value="1"/>
</dbReference>
<dbReference type="GO" id="GO:0008360">
    <property type="term" value="P:regulation of cell shape"/>
    <property type="evidence" value="ECO:0007669"/>
    <property type="project" value="UniProtKB-KW"/>
</dbReference>
<feature type="transmembrane region" description="Helical" evidence="10">
    <location>
        <begin position="276"/>
        <end position="297"/>
    </location>
</feature>
<comment type="similarity">
    <text evidence="9">Belongs to the MurJ/MviN family.</text>
</comment>
<evidence type="ECO:0000256" key="5">
    <source>
        <dbReference type="ARBA" id="ARBA00022984"/>
    </source>
</evidence>
<dbReference type="InterPro" id="IPR004268">
    <property type="entry name" value="MurJ"/>
</dbReference>
<keyword evidence="3 10" id="KW-0812">Transmembrane</keyword>
<keyword evidence="4" id="KW-0133">Cell shape</keyword>
<dbReference type="GO" id="GO:0009252">
    <property type="term" value="P:peptidoglycan biosynthetic process"/>
    <property type="evidence" value="ECO:0007669"/>
    <property type="project" value="UniProtKB-KW"/>
</dbReference>
<feature type="transmembrane region" description="Helical" evidence="10">
    <location>
        <begin position="142"/>
        <end position="164"/>
    </location>
</feature>
<reference evidence="11" key="1">
    <citation type="journal article" date="2014" name="Int. J. Syst. Evol. Microbiol.">
        <title>Complete genome sequence of Corynebacterium casei LMG S-19264T (=DSM 44701T), isolated from a smear-ripened cheese.</title>
        <authorList>
            <consortium name="US DOE Joint Genome Institute (JGI-PGF)"/>
            <person name="Walter F."/>
            <person name="Albersmeier A."/>
            <person name="Kalinowski J."/>
            <person name="Ruckert C."/>
        </authorList>
    </citation>
    <scope>NUCLEOTIDE SEQUENCE</scope>
    <source>
        <strain evidence="11">CGMCC 1.12751</strain>
    </source>
</reference>
<dbReference type="Proteomes" id="UP000625976">
    <property type="component" value="Unassembled WGS sequence"/>
</dbReference>
<comment type="subcellular location">
    <subcellularLocation>
        <location evidence="1">Cell membrane</location>
        <topology evidence="1">Multi-pass membrane protein</topology>
    </subcellularLocation>
</comment>
<keyword evidence="6 10" id="KW-1133">Transmembrane helix</keyword>
<feature type="transmembrane region" description="Helical" evidence="10">
    <location>
        <begin position="415"/>
        <end position="437"/>
    </location>
</feature>
<keyword evidence="5" id="KW-0573">Peptidoglycan synthesis</keyword>
<accession>A0A917LPN1</accession>
<gene>
    <name evidence="11" type="ORF">GCM10010976_19730</name>
</gene>